<dbReference type="CDD" id="cd14750">
    <property type="entry name" value="PBP2_TMBP"/>
    <property type="match status" value="1"/>
</dbReference>
<gene>
    <name evidence="5" type="ORF">HTZ77_22535</name>
</gene>
<dbReference type="RefSeq" id="WP_175591628.1">
    <property type="nucleotide sequence ID" value="NZ_JABWGN010000008.1"/>
</dbReference>
<protein>
    <submittedName>
        <fullName evidence="5">ABC transporter substrate-binding protein</fullName>
    </submittedName>
</protein>
<comment type="caution">
    <text evidence="5">The sequence shown here is derived from an EMBL/GenBank/DDBJ whole genome shotgun (WGS) entry which is preliminary data.</text>
</comment>
<evidence type="ECO:0000256" key="2">
    <source>
        <dbReference type="ARBA" id="ARBA00022448"/>
    </source>
</evidence>
<dbReference type="PANTHER" id="PTHR30061">
    <property type="entry name" value="MALTOSE-BINDING PERIPLASMIC PROTEIN"/>
    <property type="match status" value="1"/>
</dbReference>
<feature type="chain" id="PRO_5038778574" evidence="4">
    <location>
        <begin position="28"/>
        <end position="419"/>
    </location>
</feature>
<dbReference type="SUPFAM" id="SSF53850">
    <property type="entry name" value="Periplasmic binding protein-like II"/>
    <property type="match status" value="1"/>
</dbReference>
<dbReference type="PANTHER" id="PTHR30061:SF50">
    <property type="entry name" value="MALTOSE_MALTODEXTRIN-BINDING PERIPLASMIC PROTEIN"/>
    <property type="match status" value="1"/>
</dbReference>
<dbReference type="InterPro" id="IPR006059">
    <property type="entry name" value="SBP"/>
</dbReference>
<comment type="similarity">
    <text evidence="1">Belongs to the bacterial solute-binding protein 1 family.</text>
</comment>
<proteinExistence type="inferred from homology"/>
<dbReference type="GO" id="GO:0015768">
    <property type="term" value="P:maltose transport"/>
    <property type="evidence" value="ECO:0007669"/>
    <property type="project" value="TreeGrafter"/>
</dbReference>
<evidence type="ECO:0000256" key="3">
    <source>
        <dbReference type="ARBA" id="ARBA00022729"/>
    </source>
</evidence>
<reference evidence="5 6" key="1">
    <citation type="submission" date="2020-06" db="EMBL/GenBank/DDBJ databases">
        <title>Nonomuraea sp. SMC257, a novel actinomycete isolated from soil.</title>
        <authorList>
            <person name="Chanama M."/>
        </authorList>
    </citation>
    <scope>NUCLEOTIDE SEQUENCE [LARGE SCALE GENOMIC DNA]</scope>
    <source>
        <strain evidence="5 6">SMC257</strain>
    </source>
</reference>
<accession>A0A7Y6IAL9</accession>
<dbReference type="GO" id="GO:0042956">
    <property type="term" value="P:maltodextrin transmembrane transport"/>
    <property type="evidence" value="ECO:0007669"/>
    <property type="project" value="TreeGrafter"/>
</dbReference>
<organism evidence="5 6">
    <name type="scientific">Nonomuraea montanisoli</name>
    <dbReference type="NCBI Taxonomy" id="2741721"/>
    <lineage>
        <taxon>Bacteria</taxon>
        <taxon>Bacillati</taxon>
        <taxon>Actinomycetota</taxon>
        <taxon>Actinomycetes</taxon>
        <taxon>Streptosporangiales</taxon>
        <taxon>Streptosporangiaceae</taxon>
        <taxon>Nonomuraea</taxon>
    </lineage>
</organism>
<dbReference type="EMBL" id="JABWGN010000008">
    <property type="protein sequence ID" value="NUW34193.1"/>
    <property type="molecule type" value="Genomic_DNA"/>
</dbReference>
<dbReference type="Proteomes" id="UP000586042">
    <property type="component" value="Unassembled WGS sequence"/>
</dbReference>
<dbReference type="Pfam" id="PF01547">
    <property type="entry name" value="SBP_bac_1"/>
    <property type="match status" value="1"/>
</dbReference>
<name>A0A7Y6IAL9_9ACTN</name>
<dbReference type="GO" id="GO:0055052">
    <property type="term" value="C:ATP-binding cassette (ABC) transporter complex, substrate-binding subunit-containing"/>
    <property type="evidence" value="ECO:0007669"/>
    <property type="project" value="TreeGrafter"/>
</dbReference>
<evidence type="ECO:0000313" key="5">
    <source>
        <dbReference type="EMBL" id="NUW34193.1"/>
    </source>
</evidence>
<evidence type="ECO:0000256" key="4">
    <source>
        <dbReference type="SAM" id="SignalP"/>
    </source>
</evidence>
<dbReference type="Gene3D" id="3.40.190.10">
    <property type="entry name" value="Periplasmic binding protein-like II"/>
    <property type="match status" value="2"/>
</dbReference>
<dbReference type="GO" id="GO:1901982">
    <property type="term" value="F:maltose binding"/>
    <property type="evidence" value="ECO:0007669"/>
    <property type="project" value="TreeGrafter"/>
</dbReference>
<evidence type="ECO:0000313" key="6">
    <source>
        <dbReference type="Proteomes" id="UP000586042"/>
    </source>
</evidence>
<keyword evidence="6" id="KW-1185">Reference proteome</keyword>
<keyword evidence="2" id="KW-0813">Transport</keyword>
<feature type="signal peptide" evidence="4">
    <location>
        <begin position="1"/>
        <end position="27"/>
    </location>
</feature>
<evidence type="ECO:0000256" key="1">
    <source>
        <dbReference type="ARBA" id="ARBA00008520"/>
    </source>
</evidence>
<dbReference type="AlphaFoldDB" id="A0A7Y6IAL9"/>
<keyword evidence="3 4" id="KW-0732">Signal</keyword>
<sequence length="419" mass="44562">MSRAARRRRGAAAALVAGIALLPAACAGGGQAGVPLVNLYNAPQENLAAIVARCNAGAAGRYRIVLNTLPRDADGQREQLVRRLAAADPGLDVLGLDVTWTAELAEARWIREWTGEHARQARAGTLAKPLDTATWRGKLYAAPYNTNVQLLWYRSDLVPRPPRTWDEMAAVAAGLAARGEPHYGEVTGAQYEGLVVWFNSVVASAGGRILEPGGTRVALGPPALEALTVMRDYARSEAADPSLPNTQEDSARLAMEGGRAAFEVNWPFVYASMAANKPDLLPHFKWAPYPGIHGPGASPLGGANFAVSAYSEHPEQAFQAALCLRDPVSQRTAAVRDGLPPTIEAVYQDPAMAKPYPMRQAILDALKTAAPRPKTPTYQNVSTTISAALSPPASIVPPVTLAKLREQIALALRSQGVLP</sequence>